<dbReference type="AlphaFoldDB" id="A0A1I1RS26"/>
<organism evidence="2 3">
    <name type="scientific">Paracidovorax konjaci</name>
    <dbReference type="NCBI Taxonomy" id="32040"/>
    <lineage>
        <taxon>Bacteria</taxon>
        <taxon>Pseudomonadati</taxon>
        <taxon>Pseudomonadota</taxon>
        <taxon>Betaproteobacteria</taxon>
        <taxon>Burkholderiales</taxon>
        <taxon>Comamonadaceae</taxon>
        <taxon>Paracidovorax</taxon>
    </lineage>
</organism>
<accession>A0A1I1RS26</accession>
<evidence type="ECO:0000313" key="3">
    <source>
        <dbReference type="Proteomes" id="UP000199517"/>
    </source>
</evidence>
<evidence type="ECO:0000313" key="2">
    <source>
        <dbReference type="EMBL" id="SFD36892.1"/>
    </source>
</evidence>
<protein>
    <submittedName>
        <fullName evidence="2">Dehydrogenase (Flavoprotein)</fullName>
    </submittedName>
</protein>
<reference evidence="3" key="1">
    <citation type="submission" date="2016-10" db="EMBL/GenBank/DDBJ databases">
        <authorList>
            <person name="Varghese N."/>
            <person name="Submissions S."/>
        </authorList>
    </citation>
    <scope>NUCLEOTIDE SEQUENCE [LARGE SCALE GENOMIC DNA]</scope>
    <source>
        <strain evidence="3">DSM 7481</strain>
    </source>
</reference>
<dbReference type="InterPro" id="IPR036188">
    <property type="entry name" value="FAD/NAD-bd_sf"/>
</dbReference>
<dbReference type="STRING" id="32040.SAMN04489710_101329"/>
<dbReference type="Proteomes" id="UP000199517">
    <property type="component" value="Unassembled WGS sequence"/>
</dbReference>
<dbReference type="SUPFAM" id="SSF51905">
    <property type="entry name" value="FAD/NAD(P)-binding domain"/>
    <property type="match status" value="1"/>
</dbReference>
<dbReference type="InterPro" id="IPR050816">
    <property type="entry name" value="Flavin-dep_Halogenase_NPB"/>
</dbReference>
<dbReference type="RefSeq" id="WP_092949150.1">
    <property type="nucleotide sequence ID" value="NZ_FOMQ01000001.1"/>
</dbReference>
<name>A0A1I1RS26_9BURK</name>
<sequence>MTELDCLVIGAGPAGNCAALRLLQLGYRVGVVERAAFPRAQIGEALTPGIRNILGLLQADEALAGLPHIEGRPGWLRWEQDTLLPMPQAGTALVERADFDARLLALAAARGARVWQPAHVPAIEGGAGAWRVQIVEPATGTVSRVAARWLFEASGRHGASATRWACAPPLAALWAEFDAAQVDPAGLAATRVEALPNAWLWAAPLPSGRLRAMVFADPHAVGGQPQALWRHALSSTHGLQALAGLAPAQPLRICSAAPYLDTAAWREGRVKIGDAAFALDPLSGSGVEKAMRFSLQAVVSWHTWSSAADDAGRSLARQYFSQQLNQTCARHVGWCAGHYARAWSAGGDDFWRARSTPPRPRAPSMAPSVAPASAGPADDFFAALAEAASPEPLPAGPDRWPAAARVRLDEACRLAPQLCVVDDLVRNAPALSHPRLPRAVAFVADQPLAPLWPLLRRDQTVAELHAALALAMRPDAAGAVLAWLRRSGVLVPAA</sequence>
<keyword evidence="3" id="KW-1185">Reference proteome</keyword>
<evidence type="ECO:0000259" key="1">
    <source>
        <dbReference type="Pfam" id="PF01494"/>
    </source>
</evidence>
<dbReference type="Pfam" id="PF01494">
    <property type="entry name" value="FAD_binding_3"/>
    <property type="match status" value="1"/>
</dbReference>
<dbReference type="Gene3D" id="3.30.9.100">
    <property type="match status" value="1"/>
</dbReference>
<feature type="domain" description="FAD-binding" evidence="1">
    <location>
        <begin position="4"/>
        <end position="292"/>
    </location>
</feature>
<dbReference type="PANTHER" id="PTHR43747:SF1">
    <property type="entry name" value="SLR1998 PROTEIN"/>
    <property type="match status" value="1"/>
</dbReference>
<dbReference type="PANTHER" id="PTHR43747">
    <property type="entry name" value="FAD-BINDING PROTEIN"/>
    <property type="match status" value="1"/>
</dbReference>
<proteinExistence type="predicted"/>
<dbReference type="PRINTS" id="PR00420">
    <property type="entry name" value="RNGMNOXGNASE"/>
</dbReference>
<dbReference type="GO" id="GO:0071949">
    <property type="term" value="F:FAD binding"/>
    <property type="evidence" value="ECO:0007669"/>
    <property type="project" value="InterPro"/>
</dbReference>
<dbReference type="Gene3D" id="3.50.50.60">
    <property type="entry name" value="FAD/NAD(P)-binding domain"/>
    <property type="match status" value="1"/>
</dbReference>
<gene>
    <name evidence="2" type="ORF">SAMN04489710_101329</name>
</gene>
<dbReference type="EMBL" id="FOMQ01000001">
    <property type="protein sequence ID" value="SFD36892.1"/>
    <property type="molecule type" value="Genomic_DNA"/>
</dbReference>
<dbReference type="InterPro" id="IPR002938">
    <property type="entry name" value="FAD-bd"/>
</dbReference>